<dbReference type="GO" id="GO:0036094">
    <property type="term" value="F:small molecule binding"/>
    <property type="evidence" value="ECO:0007669"/>
    <property type="project" value="InterPro"/>
</dbReference>
<reference evidence="4" key="3">
    <citation type="submission" date="2025-09" db="UniProtKB">
        <authorList>
            <consortium name="Ensembl"/>
        </authorList>
    </citation>
    <scope>IDENTIFICATION</scope>
</reference>
<evidence type="ECO:0000313" key="4">
    <source>
        <dbReference type="Ensembl" id="ENSDCDP00010063188.1"/>
    </source>
</evidence>
<dbReference type="Ensembl" id="ENSDCDT00010073996.1">
    <property type="protein sequence ID" value="ENSDCDP00010063188.1"/>
    <property type="gene ID" value="ENSDCDG00010034506.1"/>
</dbReference>
<dbReference type="InterPro" id="IPR002345">
    <property type="entry name" value="Lipocalin"/>
</dbReference>
<feature type="chain" id="PRO_5044338611" description="Lipocalin/cytosolic fatty-acid binding domain-containing protein" evidence="2">
    <location>
        <begin position="21"/>
        <end position="183"/>
    </location>
</feature>
<reference evidence="4" key="2">
    <citation type="submission" date="2025-08" db="UniProtKB">
        <authorList>
            <consortium name="Ensembl"/>
        </authorList>
    </citation>
    <scope>IDENTIFICATION</scope>
</reference>
<dbReference type="GeneTree" id="ENSGT01120000271921"/>
<proteinExistence type="inferred from homology"/>
<evidence type="ECO:0000313" key="5">
    <source>
        <dbReference type="Proteomes" id="UP000694580"/>
    </source>
</evidence>
<reference evidence="4 5" key="1">
    <citation type="submission" date="2020-06" db="EMBL/GenBank/DDBJ databases">
        <authorList>
            <consortium name="Wellcome Sanger Institute Data Sharing"/>
        </authorList>
    </citation>
    <scope>NUCLEOTIDE SEQUENCE [LARGE SCALE GENOMIC DNA]</scope>
</reference>
<evidence type="ECO:0000259" key="3">
    <source>
        <dbReference type="Pfam" id="PF00061"/>
    </source>
</evidence>
<organism evidence="4 5">
    <name type="scientific">Denticeps clupeoides</name>
    <name type="common">denticle herring</name>
    <dbReference type="NCBI Taxonomy" id="299321"/>
    <lineage>
        <taxon>Eukaryota</taxon>
        <taxon>Metazoa</taxon>
        <taxon>Chordata</taxon>
        <taxon>Craniata</taxon>
        <taxon>Vertebrata</taxon>
        <taxon>Euteleostomi</taxon>
        <taxon>Actinopterygii</taxon>
        <taxon>Neopterygii</taxon>
        <taxon>Teleostei</taxon>
        <taxon>Clupei</taxon>
        <taxon>Clupeiformes</taxon>
        <taxon>Denticipitoidei</taxon>
        <taxon>Denticipitidae</taxon>
        <taxon>Denticeps</taxon>
    </lineage>
</organism>
<accession>A0AAY4F0D0</accession>
<evidence type="ECO:0000256" key="2">
    <source>
        <dbReference type="SAM" id="SignalP"/>
    </source>
</evidence>
<gene>
    <name evidence="4" type="primary">LOC114784273</name>
</gene>
<dbReference type="PANTHER" id="PTHR11430:SF133">
    <property type="entry name" value="LIPOCALIN"/>
    <property type="match status" value="1"/>
</dbReference>
<dbReference type="InterPro" id="IPR000566">
    <property type="entry name" value="Lipocln_cytosolic_FA-bd_dom"/>
</dbReference>
<dbReference type="PRINTS" id="PR01254">
    <property type="entry name" value="PGNDSYNTHASE"/>
</dbReference>
<dbReference type="PROSITE" id="PS51257">
    <property type="entry name" value="PROKAR_LIPOPROTEIN"/>
    <property type="match status" value="1"/>
</dbReference>
<dbReference type="Proteomes" id="UP000694580">
    <property type="component" value="Chromosome 2"/>
</dbReference>
<evidence type="ECO:0000256" key="1">
    <source>
        <dbReference type="ARBA" id="ARBA00006889"/>
    </source>
</evidence>
<dbReference type="PRINTS" id="PR00179">
    <property type="entry name" value="LIPOCALIN"/>
</dbReference>
<comment type="similarity">
    <text evidence="1">Belongs to the calycin superfamily. Lipocalin family.</text>
</comment>
<dbReference type="InterPro" id="IPR012674">
    <property type="entry name" value="Calycin"/>
</dbReference>
<keyword evidence="5" id="KW-1185">Reference proteome</keyword>
<feature type="signal peptide" evidence="2">
    <location>
        <begin position="1"/>
        <end position="20"/>
    </location>
</feature>
<dbReference type="RefSeq" id="XP_028825374.1">
    <property type="nucleotide sequence ID" value="XM_028969541.1"/>
</dbReference>
<sequence>MSATVLKLFGVLLCSIIACADVMPMENFDLQKMSGKWYLIGFATNANWFVNHKADMKMGSAMLAPTADGDLDMSYENLKSDGSCWRMTHLAKKTDTPGRFTFFSQRWKNDNDMRVVDAQFDKYALIYNIKTKDGKSEVLNKMYARTTDLSLEQQDKFRKFCMSTGILPENIAFLPPNGDCPQA</sequence>
<dbReference type="GeneID" id="114784273"/>
<dbReference type="AlphaFoldDB" id="A0AAY4F0D0"/>
<dbReference type="PANTHER" id="PTHR11430">
    <property type="entry name" value="LIPOCALIN"/>
    <property type="match status" value="1"/>
</dbReference>
<feature type="domain" description="Lipocalin/cytosolic fatty-acid binding" evidence="3">
    <location>
        <begin position="34"/>
        <end position="175"/>
    </location>
</feature>
<protein>
    <recommendedName>
        <fullName evidence="3">Lipocalin/cytosolic fatty-acid binding domain-containing protein</fullName>
    </recommendedName>
</protein>
<dbReference type="Gene3D" id="2.40.128.20">
    <property type="match status" value="1"/>
</dbReference>
<keyword evidence="2" id="KW-0732">Signal</keyword>
<dbReference type="SUPFAM" id="SSF50814">
    <property type="entry name" value="Lipocalins"/>
    <property type="match status" value="1"/>
</dbReference>
<dbReference type="Pfam" id="PF00061">
    <property type="entry name" value="Lipocalin"/>
    <property type="match status" value="1"/>
</dbReference>
<name>A0AAY4F0D0_9TELE</name>